<organism evidence="1 2">
    <name type="scientific">Agrobacterium rubi TR3 = NBRC 13261</name>
    <dbReference type="NCBI Taxonomy" id="1368415"/>
    <lineage>
        <taxon>Bacteria</taxon>
        <taxon>Pseudomonadati</taxon>
        <taxon>Pseudomonadota</taxon>
        <taxon>Alphaproteobacteria</taxon>
        <taxon>Hyphomicrobiales</taxon>
        <taxon>Rhizobiaceae</taxon>
        <taxon>Rhizobium/Agrobacterium group</taxon>
        <taxon>Agrobacterium</taxon>
    </lineage>
</organism>
<name>A0A081CS30_9HYPH</name>
<dbReference type="OrthoDB" id="8228929at2"/>
<dbReference type="RefSeq" id="WP_045229089.1">
    <property type="nucleotide sequence ID" value="NZ_BBJU01000007.1"/>
</dbReference>
<dbReference type="EMBL" id="BBJU01000007">
    <property type="protein sequence ID" value="GAK69476.1"/>
    <property type="molecule type" value="Genomic_DNA"/>
</dbReference>
<proteinExistence type="predicted"/>
<dbReference type="AlphaFoldDB" id="A0A081CS30"/>
<evidence type="ECO:0000313" key="2">
    <source>
        <dbReference type="Proteomes" id="UP000028701"/>
    </source>
</evidence>
<accession>A0A081CS30</accession>
<evidence type="ECO:0000313" key="1">
    <source>
        <dbReference type="EMBL" id="GAK69476.1"/>
    </source>
</evidence>
<dbReference type="Proteomes" id="UP000028701">
    <property type="component" value="Unassembled WGS sequence"/>
</dbReference>
<protein>
    <submittedName>
        <fullName evidence="1">Uncharacterized protein</fullName>
    </submittedName>
</protein>
<reference evidence="1 2" key="1">
    <citation type="submission" date="2014-08" db="EMBL/GenBank/DDBJ databases">
        <title>Whole genome shotgun sequence of Rhizobium rubi NBRC 13261.</title>
        <authorList>
            <person name="Katano-Makiyama Y."/>
            <person name="Hosoyama A."/>
            <person name="Hashimoto M."/>
            <person name="Hosoyama Y."/>
            <person name="Noguchi M."/>
            <person name="Tsuchikane K."/>
            <person name="Uohara A."/>
            <person name="Ohji S."/>
            <person name="Ichikawa N."/>
            <person name="Kimura A."/>
            <person name="Yamazoe A."/>
            <person name="Fujita N."/>
        </authorList>
    </citation>
    <scope>NUCLEOTIDE SEQUENCE [LARGE SCALE GENOMIC DNA]</scope>
    <source>
        <strain evidence="1 2">NBRC 13261</strain>
    </source>
</reference>
<comment type="caution">
    <text evidence="1">The sequence shown here is derived from an EMBL/GenBank/DDBJ whole genome shotgun (WGS) entry which is preliminary data.</text>
</comment>
<gene>
    <name evidence="1" type="ORF">RRU01S_07_00010</name>
</gene>
<sequence>MQNIEIVSFGQIQHLLPDDCWAKSRNNLKREYDDENVIYIQGDAHVSALDLDNLSNITAG</sequence>